<feature type="compositionally biased region" description="Polar residues" evidence="1">
    <location>
        <begin position="336"/>
        <end position="359"/>
    </location>
</feature>
<dbReference type="GO" id="GO:0003723">
    <property type="term" value="F:RNA binding"/>
    <property type="evidence" value="ECO:0007669"/>
    <property type="project" value="TreeGrafter"/>
</dbReference>
<evidence type="ECO:0000256" key="1">
    <source>
        <dbReference type="SAM" id="MobiDB-lite"/>
    </source>
</evidence>
<evidence type="ECO:0000313" key="2">
    <source>
        <dbReference type="EMBL" id="GAX74158.1"/>
    </source>
</evidence>
<evidence type="ECO:0000313" key="3">
    <source>
        <dbReference type="Proteomes" id="UP000232323"/>
    </source>
</evidence>
<dbReference type="GO" id="GO:1901259">
    <property type="term" value="P:chloroplast rRNA processing"/>
    <property type="evidence" value="ECO:0007669"/>
    <property type="project" value="TreeGrafter"/>
</dbReference>
<proteinExistence type="predicted"/>
<keyword evidence="3" id="KW-1185">Reference proteome</keyword>
<protein>
    <recommendedName>
        <fullName evidence="4">FAST kinase leucine-rich domain-containing protein</fullName>
    </recommendedName>
</protein>
<comment type="caution">
    <text evidence="2">The sequence shown here is derived from an EMBL/GenBank/DDBJ whole genome shotgun (WGS) entry which is preliminary data.</text>
</comment>
<feature type="region of interest" description="Disordered" evidence="1">
    <location>
        <begin position="303"/>
        <end position="360"/>
    </location>
</feature>
<dbReference type="GO" id="GO:0044528">
    <property type="term" value="P:regulation of mitochondrial mRNA stability"/>
    <property type="evidence" value="ECO:0007669"/>
    <property type="project" value="TreeGrafter"/>
</dbReference>
<feature type="region of interest" description="Disordered" evidence="1">
    <location>
        <begin position="112"/>
        <end position="142"/>
    </location>
</feature>
<evidence type="ECO:0008006" key="4">
    <source>
        <dbReference type="Google" id="ProtNLM"/>
    </source>
</evidence>
<dbReference type="OrthoDB" id="551281at2759"/>
<feature type="compositionally biased region" description="Polar residues" evidence="1">
    <location>
        <begin position="133"/>
        <end position="142"/>
    </location>
</feature>
<dbReference type="PANTHER" id="PTHR21228">
    <property type="entry name" value="FAST LEU-RICH DOMAIN-CONTAINING"/>
    <property type="match status" value="1"/>
</dbReference>
<name>A0A250WTK4_9CHLO</name>
<dbReference type="AlphaFoldDB" id="A0A250WTK4"/>
<dbReference type="GO" id="GO:0035770">
    <property type="term" value="C:ribonucleoprotein granule"/>
    <property type="evidence" value="ECO:0007669"/>
    <property type="project" value="TreeGrafter"/>
</dbReference>
<dbReference type="InterPro" id="IPR050870">
    <property type="entry name" value="FAST_kinase"/>
</dbReference>
<organism evidence="2 3">
    <name type="scientific">Chlamydomonas eustigma</name>
    <dbReference type="NCBI Taxonomy" id="1157962"/>
    <lineage>
        <taxon>Eukaryota</taxon>
        <taxon>Viridiplantae</taxon>
        <taxon>Chlorophyta</taxon>
        <taxon>core chlorophytes</taxon>
        <taxon>Chlorophyceae</taxon>
        <taxon>CS clade</taxon>
        <taxon>Chlamydomonadales</taxon>
        <taxon>Chlamydomonadaceae</taxon>
        <taxon>Chlamydomonas</taxon>
    </lineage>
</organism>
<dbReference type="PANTHER" id="PTHR21228:SF40">
    <property type="entry name" value="LD45607P"/>
    <property type="match status" value="1"/>
</dbReference>
<dbReference type="GO" id="GO:0000963">
    <property type="term" value="P:mitochondrial RNA processing"/>
    <property type="evidence" value="ECO:0007669"/>
    <property type="project" value="TreeGrafter"/>
</dbReference>
<feature type="compositionally biased region" description="Polar residues" evidence="1">
    <location>
        <begin position="307"/>
        <end position="328"/>
    </location>
</feature>
<dbReference type="GO" id="GO:0009507">
    <property type="term" value="C:chloroplast"/>
    <property type="evidence" value="ECO:0007669"/>
    <property type="project" value="GOC"/>
</dbReference>
<gene>
    <name evidence="2" type="ORF">CEUSTIGMA_g1607.t1</name>
</gene>
<dbReference type="EMBL" id="BEGY01000006">
    <property type="protein sequence ID" value="GAX74158.1"/>
    <property type="molecule type" value="Genomic_DNA"/>
</dbReference>
<accession>A0A250WTK4</accession>
<dbReference type="Proteomes" id="UP000232323">
    <property type="component" value="Unassembled WGS sequence"/>
</dbReference>
<dbReference type="GO" id="GO:0005759">
    <property type="term" value="C:mitochondrial matrix"/>
    <property type="evidence" value="ECO:0007669"/>
    <property type="project" value="TreeGrafter"/>
</dbReference>
<reference evidence="2 3" key="1">
    <citation type="submission" date="2017-08" db="EMBL/GenBank/DDBJ databases">
        <title>Acidophilic green algal genome provides insights into adaptation to an acidic environment.</title>
        <authorList>
            <person name="Hirooka S."/>
            <person name="Hirose Y."/>
            <person name="Kanesaki Y."/>
            <person name="Higuchi S."/>
            <person name="Fujiwara T."/>
            <person name="Onuma R."/>
            <person name="Era A."/>
            <person name="Ohbayashi R."/>
            <person name="Uzuka A."/>
            <person name="Nozaki H."/>
            <person name="Yoshikawa H."/>
            <person name="Miyagishima S.Y."/>
        </authorList>
    </citation>
    <scope>NUCLEOTIDE SEQUENCE [LARGE SCALE GENOMIC DNA]</scope>
    <source>
        <strain evidence="2 3">NIES-2499</strain>
    </source>
</reference>
<sequence>MRRGNPALPASCAQGAGGRRPCRVLVQATLSSSSDVVRSSLDRNAQVTLVQVTTGHGDSNIREVTKSIKGCQTWQQVNSVCLKHGKAFNHIHVSAAITHIAQLNNQKYTHPFNEQHDPNVLVSSSPMHEEPSTSHQASTRRSNLPEGAAQLMDKLLFLSRGHINRCDSRQLSNMLWAVAKCGHIPHPIWLKIIVSALARHWGTYDPQHVSNVAYALALLGYDPGKAWLMRLLKESVRVLEDFKPQELSNLLYALSLMSSRYRIGSRWLSLMRKQTHQCMQDFNGQELANLCWSMSRFHQADRKKSSKPASLTYDNDISQTEESKQSYNIEAGGYEESTQPPAHQAFDTSPTSPQAQTRTSENHAMHHAWMERLLLAAQLRLHAADLSPQAVCCILLSCAKMGHRPPDVLLRSTCNMIKQELRHQYCPQALSNLLLAFTYLGFRPQQDFLVECEAALEIHMSNQPSLKGTPTQGVSVKHKDFVRGFITRVSREELLPQHLANSLWSMAKMGWCPSPTYLHGHMQLCVSFLHKFKSSEVAQMLLALSALGIRPSPDFLELMCIQALPGSHNLGGREASVILHSLVSLGHHPRHEWLHQLSSRILPSLRMLPGRTLAMLMYSFGKLRYRPTAPWMTEFWMAVQLQLDALSSLDLSSIVWASKVLELKPAVHLMENAADLGFNLKDGWSTDQAFEVDITSAKDSSVRGAYKHSFETERLSDESASSRQIRNVSSMDYHTAAGTTPLAQVLTCWGSTRKRRIKGEDCMNNSILVYSCREMLHTEQQELQHVLCEAQLH</sequence>